<evidence type="ECO:0000256" key="1">
    <source>
        <dbReference type="SAM" id="Phobius"/>
    </source>
</evidence>
<gene>
    <name evidence="2" type="ordered locus">Sph21_4869</name>
</gene>
<dbReference type="STRING" id="743722.Sph21_4869"/>
<dbReference type="PATRIC" id="fig|743722.3.peg.5166"/>
<keyword evidence="1" id="KW-0812">Transmembrane</keyword>
<keyword evidence="1" id="KW-1133">Transmembrane helix</keyword>
<keyword evidence="1" id="KW-0472">Membrane</keyword>
<dbReference type="HOGENOM" id="CLU_2720297_0_0_10"/>
<evidence type="ECO:0000313" key="2">
    <source>
        <dbReference type="EMBL" id="ADZ81376.1"/>
    </source>
</evidence>
<name>F4C7P3_SPHS2</name>
<protein>
    <submittedName>
        <fullName evidence="2">Uncharacterized protein</fullName>
    </submittedName>
</protein>
<organism evidence="2">
    <name type="scientific">Sphingobacterium sp. (strain 21)</name>
    <dbReference type="NCBI Taxonomy" id="743722"/>
    <lineage>
        <taxon>Bacteria</taxon>
        <taxon>Pseudomonadati</taxon>
        <taxon>Bacteroidota</taxon>
        <taxon>Sphingobacteriia</taxon>
        <taxon>Sphingobacteriales</taxon>
        <taxon>Sphingobacteriaceae</taxon>
        <taxon>Sphingobacterium</taxon>
    </lineage>
</organism>
<dbReference type="AlphaFoldDB" id="F4C7P3"/>
<feature type="transmembrane region" description="Helical" evidence="1">
    <location>
        <begin position="12"/>
        <end position="30"/>
    </location>
</feature>
<dbReference type="EMBL" id="CP002584">
    <property type="protein sequence ID" value="ADZ81376.1"/>
    <property type="molecule type" value="Genomic_DNA"/>
</dbReference>
<dbReference type="OrthoDB" id="9799090at2"/>
<reference evidence="2" key="1">
    <citation type="submission" date="2011-03" db="EMBL/GenBank/DDBJ databases">
        <title>Complete sequence of Sphingobacterium sp. 21.</title>
        <authorList>
            <consortium name="US DOE Joint Genome Institute"/>
            <person name="Lucas S."/>
            <person name="Copeland A."/>
            <person name="Lapidus A."/>
            <person name="Cheng J.-F."/>
            <person name="Goodwin L."/>
            <person name="Pitluck S."/>
            <person name="Davenport K."/>
            <person name="Detter J.C."/>
            <person name="Han C."/>
            <person name="Tapia R."/>
            <person name="Land M."/>
            <person name="Hauser L."/>
            <person name="Kyrpides N."/>
            <person name="Ivanova N."/>
            <person name="Ovchinnikova G."/>
            <person name="Pagani I."/>
            <person name="Siebers A.K."/>
            <person name="Allgaier M."/>
            <person name="Thelen M.P."/>
            <person name="Hugenholtz P."/>
            <person name="Woyke T."/>
        </authorList>
    </citation>
    <scope>NUCLEOTIDE SEQUENCE</scope>
    <source>
        <strain evidence="2">21</strain>
    </source>
</reference>
<sequence>MKQLFIKRKYELLLFALMQHLYMGALVSDIRFYIEVLWPINMLILSLASIVVFMKRGRAKNIFKLVYKTSIR</sequence>
<dbReference type="KEGG" id="shg:Sph21_4869"/>
<feature type="transmembrane region" description="Helical" evidence="1">
    <location>
        <begin position="36"/>
        <end position="54"/>
    </location>
</feature>
<proteinExistence type="predicted"/>
<accession>F4C7P3</accession>